<dbReference type="OrthoDB" id="527496at2"/>
<dbReference type="eggNOG" id="COG1351">
    <property type="taxonomic scope" value="Bacteria"/>
</dbReference>
<feature type="domain" description="Hint" evidence="2">
    <location>
        <begin position="506"/>
        <end position="552"/>
    </location>
</feature>
<dbReference type="Gene3D" id="3.30.1360.170">
    <property type="match status" value="2"/>
</dbReference>
<dbReference type="SMART" id="SM00507">
    <property type="entry name" value="HNHc"/>
    <property type="match status" value="1"/>
</dbReference>
<accession>K9YVJ6</accession>
<evidence type="ECO:0000313" key="4">
    <source>
        <dbReference type="EMBL" id="AFZ50128.1"/>
    </source>
</evidence>
<dbReference type="NCBIfam" id="TIGR01443">
    <property type="entry name" value="intein_Cterm"/>
    <property type="match status" value="1"/>
</dbReference>
<dbReference type="AlphaFoldDB" id="K9YVJ6"/>
<dbReference type="EC" id="2.1.1.148" evidence="1"/>
<dbReference type="InterPro" id="IPR036098">
    <property type="entry name" value="Thymidylate_synthase_ThyX_sf"/>
</dbReference>
<dbReference type="GO" id="GO:0050797">
    <property type="term" value="F:thymidylate synthase (FAD) activity"/>
    <property type="evidence" value="ECO:0007669"/>
    <property type="project" value="UniProtKB-UniRule"/>
</dbReference>
<dbReference type="InterPro" id="IPR003586">
    <property type="entry name" value="Hint_dom_C"/>
</dbReference>
<dbReference type="InterPro" id="IPR036844">
    <property type="entry name" value="Hint_dom_sf"/>
</dbReference>
<evidence type="ECO:0000313" key="5">
    <source>
        <dbReference type="Proteomes" id="UP000010482"/>
    </source>
</evidence>
<feature type="domain" description="HNH nuclease" evidence="3">
    <location>
        <begin position="419"/>
        <end position="472"/>
    </location>
</feature>
<dbReference type="PANTHER" id="PTHR34934">
    <property type="entry name" value="FLAVIN-DEPENDENT THYMIDYLATE SYNTHASE"/>
    <property type="match status" value="1"/>
</dbReference>
<dbReference type="GO" id="GO:0006231">
    <property type="term" value="P:dTMP biosynthetic process"/>
    <property type="evidence" value="ECO:0007669"/>
    <property type="project" value="UniProtKB-UniRule"/>
</dbReference>
<dbReference type="eggNOG" id="COG1403">
    <property type="taxonomic scope" value="Bacteria"/>
</dbReference>
<dbReference type="PATRIC" id="fig|13035.3.peg.1614"/>
<dbReference type="KEGG" id="dsl:Dacsa_1441"/>
<dbReference type="InterPro" id="IPR003615">
    <property type="entry name" value="HNH_nuc"/>
</dbReference>
<evidence type="ECO:0000259" key="3">
    <source>
        <dbReference type="SMART" id="SM00507"/>
    </source>
</evidence>
<dbReference type="HOGENOM" id="CLU_025253_0_0_3"/>
<dbReference type="PROSITE" id="PS50817">
    <property type="entry name" value="INTEIN_N_TER"/>
    <property type="match status" value="1"/>
</dbReference>
<dbReference type="EMBL" id="CP003944">
    <property type="protein sequence ID" value="AFZ50128.1"/>
    <property type="molecule type" value="Genomic_DNA"/>
</dbReference>
<keyword evidence="5" id="KW-1185">Reference proteome</keyword>
<dbReference type="NCBIfam" id="TIGR01445">
    <property type="entry name" value="intein_Nterm"/>
    <property type="match status" value="1"/>
</dbReference>
<sequence length="690" mass="80118">MDKFRIEVIKATPNPQQVIWLAMHQDYAEDFVWDKRDRAPDETQAGENVIKFLLAGERGHYGPLEHPQITFNVGFFPHSMMQQIRTHRVGISFDVQCLAGDTEVTFVKASGSLKKVKISELYDLWTNGEKAVRERKIRGRNNESPGTYRRDCKKRLEKMSLRVLNEETGQFEMSHLQDVVCSGIQPVYRLTLEDGKTLDCTTNHKLLTSEGWQRMGEAVDLVLDSSRQVVDTRKDCWLLCNGNTVAGNGLYRDKIWLKEQIEQGKSPQEMAEISQCSLTTIREWSKRHGLKLNSKDTKFKQGEKPWNYSESAIYRDQFWLQEKLDQGLHVNEMADLAGCSIEAIKKWVYYYGLSLNKRLTGCRIPWNKGKTGYCLNLSEESRQIRRQNSRRFTKRGSESNFWKGGTSDERELIGAWTRQVAPQVHEKFDYICQRCGSRGGVLHAHHLVPVFADESLAYDFDNLVSLCKDCHEYIHHHHLEADLANEFQPILEPSNWNSKPKSPGRKLKAHPVKVAKVEYLGLQTTYDLEVAEPWHNFVANGIVVHNSFRYTGKRILDVAEGKRDAEEVFYLRPVGEYTNRQGKRYFYSEEQRQADLEWCIEASKRYQKRIDEGLAEEHARGIIPFDTRQHFVMSCNARSLMHLLDLRWKKDAQLEAQKFSELLFGHFQAWTPQLAEWYLETRAKKAKLSP</sequence>
<dbReference type="SMART" id="SM00305">
    <property type="entry name" value="HintC"/>
    <property type="match status" value="1"/>
</dbReference>
<dbReference type="CDD" id="cd00085">
    <property type="entry name" value="HNHc"/>
    <property type="match status" value="1"/>
</dbReference>
<reference evidence="4" key="1">
    <citation type="submission" date="2012-04" db="EMBL/GenBank/DDBJ databases">
        <title>Finished genome of Dactylococcopsis salina PCC 8305.</title>
        <authorList>
            <consortium name="US DOE Joint Genome Institute"/>
            <person name="Gugger M."/>
            <person name="Coursin T."/>
            <person name="Rippka R."/>
            <person name="Tandeau De Marsac N."/>
            <person name="Huntemann M."/>
            <person name="Wei C.-L."/>
            <person name="Han J."/>
            <person name="Detter J.C."/>
            <person name="Han C."/>
            <person name="Tapia R."/>
            <person name="Daligault H."/>
            <person name="Chen A."/>
            <person name="Krypides N."/>
            <person name="Mavromatis K."/>
            <person name="Markowitz V."/>
            <person name="Szeto E."/>
            <person name="Ivanova N."/>
            <person name="Ovchinnikova G."/>
            <person name="Pagani I."/>
            <person name="Pati A."/>
            <person name="Goodwin L."/>
            <person name="Peters L."/>
            <person name="Pitluck S."/>
            <person name="Woyke T."/>
            <person name="Kerfeld C."/>
        </authorList>
    </citation>
    <scope>NUCLEOTIDE SEQUENCE [LARGE SCALE GENOMIC DNA]</scope>
    <source>
        <strain evidence="4">PCC 8305</strain>
    </source>
</reference>
<dbReference type="PROSITE" id="PS50818">
    <property type="entry name" value="INTEIN_C_TER"/>
    <property type="match status" value="1"/>
</dbReference>
<name>K9YVJ6_DACS8</name>
<dbReference type="PROSITE" id="PS51331">
    <property type="entry name" value="THYX"/>
    <property type="match status" value="1"/>
</dbReference>
<proteinExistence type="predicted"/>
<dbReference type="STRING" id="13035.Dacsa_1441"/>
<dbReference type="SUPFAM" id="SSF69796">
    <property type="entry name" value="Thymidylate synthase-complementing protein Thy1"/>
    <property type="match status" value="2"/>
</dbReference>
<dbReference type="InterPro" id="IPR030934">
    <property type="entry name" value="Intein_C"/>
</dbReference>
<dbReference type="GO" id="GO:0070402">
    <property type="term" value="F:NADPH binding"/>
    <property type="evidence" value="ECO:0007669"/>
    <property type="project" value="TreeGrafter"/>
</dbReference>
<dbReference type="PANTHER" id="PTHR34934:SF1">
    <property type="entry name" value="FLAVIN-DEPENDENT THYMIDYLATE SYNTHASE"/>
    <property type="match status" value="1"/>
</dbReference>
<dbReference type="SUPFAM" id="SSF51294">
    <property type="entry name" value="Hedgehog/intein (Hint) domain"/>
    <property type="match status" value="1"/>
</dbReference>
<dbReference type="Gene3D" id="2.170.16.10">
    <property type="entry name" value="Hedgehog/Intein (Hint) domain"/>
    <property type="match status" value="2"/>
</dbReference>
<dbReference type="eggNOG" id="COG1372">
    <property type="taxonomic scope" value="Bacteria"/>
</dbReference>
<dbReference type="GO" id="GO:0016539">
    <property type="term" value="P:intein-mediated protein splicing"/>
    <property type="evidence" value="ECO:0007669"/>
    <property type="project" value="InterPro"/>
</dbReference>
<evidence type="ECO:0000259" key="2">
    <source>
        <dbReference type="SMART" id="SM00305"/>
    </source>
</evidence>
<dbReference type="Gene3D" id="1.10.30.50">
    <property type="match status" value="1"/>
</dbReference>
<organism evidence="4 5">
    <name type="scientific">Dactylococcopsis salina (strain PCC 8305)</name>
    <name type="common">Myxobactron salinum</name>
    <dbReference type="NCBI Taxonomy" id="13035"/>
    <lineage>
        <taxon>Bacteria</taxon>
        <taxon>Bacillati</taxon>
        <taxon>Cyanobacteriota</taxon>
        <taxon>Cyanophyceae</taxon>
        <taxon>Nodosilineales</taxon>
        <taxon>Cymatolegaceae</taxon>
        <taxon>Dactylococcopsis</taxon>
    </lineage>
</organism>
<protein>
    <recommendedName>
        <fullName evidence="1">FAD-dependent thymidylate synthase</fullName>
        <ecNumber evidence="1">2.1.1.148</ecNumber>
    </recommendedName>
</protein>
<dbReference type="GO" id="GO:0004799">
    <property type="term" value="F:thymidylate synthase activity"/>
    <property type="evidence" value="ECO:0007669"/>
    <property type="project" value="TreeGrafter"/>
</dbReference>
<dbReference type="Pfam" id="PF14890">
    <property type="entry name" value="Intein_splicing"/>
    <property type="match status" value="1"/>
</dbReference>
<dbReference type="GO" id="GO:0008270">
    <property type="term" value="F:zinc ion binding"/>
    <property type="evidence" value="ECO:0007669"/>
    <property type="project" value="InterPro"/>
</dbReference>
<dbReference type="Pfam" id="PF02511">
    <property type="entry name" value="Thy1"/>
    <property type="match status" value="2"/>
</dbReference>
<dbReference type="GO" id="GO:0003676">
    <property type="term" value="F:nucleic acid binding"/>
    <property type="evidence" value="ECO:0007669"/>
    <property type="project" value="InterPro"/>
</dbReference>
<dbReference type="InterPro" id="IPR006141">
    <property type="entry name" value="Intein_N"/>
</dbReference>
<evidence type="ECO:0000256" key="1">
    <source>
        <dbReference type="NCBIfam" id="TIGR02170"/>
    </source>
</evidence>
<dbReference type="Proteomes" id="UP000010482">
    <property type="component" value="Chromosome"/>
</dbReference>
<dbReference type="GO" id="GO:0004519">
    <property type="term" value="F:endonuclease activity"/>
    <property type="evidence" value="ECO:0007669"/>
    <property type="project" value="InterPro"/>
</dbReference>
<dbReference type="CDD" id="cd20175">
    <property type="entry name" value="ThyX"/>
    <property type="match status" value="1"/>
</dbReference>
<dbReference type="NCBIfam" id="TIGR02170">
    <property type="entry name" value="thyX"/>
    <property type="match status" value="1"/>
</dbReference>
<gene>
    <name evidence="4" type="ORF">Dacsa_1441</name>
</gene>
<dbReference type="InterPro" id="IPR003669">
    <property type="entry name" value="Thymidylate_synthase_ThyX"/>
</dbReference>
<dbReference type="GO" id="GO:0050660">
    <property type="term" value="F:flavin adenine dinucleotide binding"/>
    <property type="evidence" value="ECO:0007669"/>
    <property type="project" value="UniProtKB-UniRule"/>
</dbReference>